<feature type="region of interest" description="Disordered" evidence="1">
    <location>
        <begin position="1"/>
        <end position="63"/>
    </location>
</feature>
<organism evidence="2">
    <name type="scientific">Chlamydomonas euryale</name>
    <dbReference type="NCBI Taxonomy" id="1486919"/>
    <lineage>
        <taxon>Eukaryota</taxon>
        <taxon>Viridiplantae</taxon>
        <taxon>Chlorophyta</taxon>
        <taxon>core chlorophytes</taxon>
        <taxon>Chlorophyceae</taxon>
        <taxon>CS clade</taxon>
        <taxon>Chlamydomonadales</taxon>
        <taxon>Chlamydomonadaceae</taxon>
        <taxon>Chlamydomonas</taxon>
    </lineage>
</organism>
<dbReference type="PANTHER" id="PTHR46873:SF1">
    <property type="entry name" value="EXPRESSED PROTEIN"/>
    <property type="match status" value="1"/>
</dbReference>
<dbReference type="PANTHER" id="PTHR46873">
    <property type="entry name" value="EXPRESSED PROTEIN"/>
    <property type="match status" value="1"/>
</dbReference>
<gene>
    <name evidence="2" type="ORF">CEUR00632_LOCUS15210</name>
</gene>
<evidence type="ECO:0000313" key="2">
    <source>
        <dbReference type="EMBL" id="CAD8299738.1"/>
    </source>
</evidence>
<feature type="compositionally biased region" description="Polar residues" evidence="1">
    <location>
        <begin position="7"/>
        <end position="23"/>
    </location>
</feature>
<accession>A0A7R9Z1U2</accession>
<reference evidence="2" key="1">
    <citation type="submission" date="2021-01" db="EMBL/GenBank/DDBJ databases">
        <authorList>
            <person name="Corre E."/>
            <person name="Pelletier E."/>
            <person name="Niang G."/>
            <person name="Scheremetjew M."/>
            <person name="Finn R."/>
            <person name="Kale V."/>
            <person name="Holt S."/>
            <person name="Cochrane G."/>
            <person name="Meng A."/>
            <person name="Brown T."/>
            <person name="Cohen L."/>
        </authorList>
    </citation>
    <scope>NUCLEOTIDE SEQUENCE</scope>
    <source>
        <strain evidence="2">CCMP219</strain>
    </source>
</reference>
<dbReference type="InterPro" id="IPR029000">
    <property type="entry name" value="Cyclophilin-like_dom_sf"/>
</dbReference>
<evidence type="ECO:0000256" key="1">
    <source>
        <dbReference type="SAM" id="MobiDB-lite"/>
    </source>
</evidence>
<name>A0A7R9Z1U2_9CHLO</name>
<sequence length="336" mass="35247">MLAMPGSRTTTPLSGYPSSQTRMMTRHDSCSECSSTSRTSTSTSRNNGRSFSGSSTSSGSRHARNGSCSGACRTCAVVAAPAWALPAARPRPAAQLLLLLQLLLLQILLQHVSAAHALEIDQDTRDDAFIGWHEGKVHEAGGPGSGLGAAQGVATILLRMAHGDVRISPRADAAPRTVQLVASLARAGVCTQCRFYRHEPVPKAGNNPLGPPYALLQGSLADMEGVPPAEGTDAEISRGDVLMIPGTKEFFIATGPHPDWGGVHTVWGRIDGAIDSVPFEPASETTDRGITTRWLAPEVVTPFTIHVEEAAGSGMAREAGAGGMPKFVARRRSLVG</sequence>
<dbReference type="AlphaFoldDB" id="A0A7R9Z1U2"/>
<dbReference type="EMBL" id="HBEC01032804">
    <property type="protein sequence ID" value="CAD8299738.1"/>
    <property type="molecule type" value="Transcribed_RNA"/>
</dbReference>
<feature type="compositionally biased region" description="Low complexity" evidence="1">
    <location>
        <begin position="31"/>
        <end position="60"/>
    </location>
</feature>
<protein>
    <submittedName>
        <fullName evidence="2">Uncharacterized protein</fullName>
    </submittedName>
</protein>
<proteinExistence type="predicted"/>
<dbReference type="SUPFAM" id="SSF50891">
    <property type="entry name" value="Cyclophilin-like"/>
    <property type="match status" value="1"/>
</dbReference>